<accession>A0ABT3I5Z3</accession>
<keyword evidence="1" id="KW-0175">Coiled coil</keyword>
<dbReference type="EMBL" id="JAPDMX010000003">
    <property type="protein sequence ID" value="MCW3171433.1"/>
    <property type="molecule type" value="Genomic_DNA"/>
</dbReference>
<proteinExistence type="predicted"/>
<feature type="coiled-coil region" evidence="1">
    <location>
        <begin position="1006"/>
        <end position="1045"/>
    </location>
</feature>
<feature type="domain" description="Tape measure protein N-terminal" evidence="3">
    <location>
        <begin position="319"/>
        <end position="499"/>
    </location>
</feature>
<gene>
    <name evidence="4" type="ORF">OHT75_02935</name>
</gene>
<feature type="region of interest" description="Disordered" evidence="2">
    <location>
        <begin position="1095"/>
        <end position="1114"/>
    </location>
</feature>
<keyword evidence="5" id="KW-1185">Reference proteome</keyword>
<feature type="coiled-coil region" evidence="1">
    <location>
        <begin position="22"/>
        <end position="49"/>
    </location>
</feature>
<dbReference type="Pfam" id="PF20155">
    <property type="entry name" value="TMP_3"/>
    <property type="match status" value="1"/>
</dbReference>
<protein>
    <submittedName>
        <fullName evidence="4">Tape measure protein</fullName>
    </submittedName>
</protein>
<feature type="coiled-coil region" evidence="1">
    <location>
        <begin position="175"/>
        <end position="237"/>
    </location>
</feature>
<comment type="caution">
    <text evidence="4">The sequence shown here is derived from an EMBL/GenBank/DDBJ whole genome shotgun (WGS) entry which is preliminary data.</text>
</comment>
<dbReference type="Proteomes" id="UP001163714">
    <property type="component" value="Unassembled WGS sequence"/>
</dbReference>
<evidence type="ECO:0000256" key="1">
    <source>
        <dbReference type="SAM" id="Coils"/>
    </source>
</evidence>
<dbReference type="PANTHER" id="PTHR38812:SF2">
    <property type="entry name" value="MU-LIKE PROPHAGE FLUMU PROTEIN GP42"/>
    <property type="match status" value="1"/>
</dbReference>
<feature type="compositionally biased region" description="Low complexity" evidence="2">
    <location>
        <begin position="1095"/>
        <end position="1107"/>
    </location>
</feature>
<evidence type="ECO:0000256" key="2">
    <source>
        <dbReference type="SAM" id="MobiDB-lite"/>
    </source>
</evidence>
<dbReference type="PANTHER" id="PTHR38812">
    <property type="entry name" value="MU-LIKE PROPHAGE FLUMU PROTEIN GP42"/>
    <property type="match status" value="1"/>
</dbReference>
<evidence type="ECO:0000313" key="5">
    <source>
        <dbReference type="Proteomes" id="UP001163714"/>
    </source>
</evidence>
<sequence>MSFKDQVVNLIIQGKDLFSSEAKKSEKALAELASESEILNARLKELEDLQAAANSIDGLTSSISKGEKAYKDNAVALDKLVSQQKDAIKELKQLEAAQKQAEGTTNQLEQEYNQAQAALVKYETELQQARVEVEKLSNEQQQGALASKEQAAALTKAKNDLQQLATAQTGAKNTANELATALDNQRRELLEASAATDVASRNKADYTLQVKNARSELNQLERSLNKNKTELDKNTASLNKAGISMDKLADASADLKLQQIAGEAALKGVNTKLERHNQLLNESQKQAGDFGGSVKSATASLVAMAGAYVGVDKLWESLKSILTAGDEAKAFGAQMTAMMGSIASGEQATQWIKDFANNTGTRLDAVKQAFASLKTFGIDPTNGSLQAMVDYNAKLGGSQEKLEGIILGVGQAWAKQKLQGEEILQLVERGVPVWDLLEKVTGKNAVQLQKMSEAGQLGRDVMQQLFDEMGKQANGQASKSLERLSGQVNLMSNKWTEFKTIIADSGAYQVAVDFIQSLNEKFDELNKNGQIKQAAQDISDFFTTMIRDGGASITATLENISAFARALNVISGSIRLLANTFTSMVATVGGAFTGLFAFLLEGWAKVIGFLGGDDLSKAFENQAAAIKAVSKAYFDQVEQDGKDAAAAWKQITGEIESSANDAYKAAGDAATKSAKVQADAANKVSAAQKEQADATDEQTAKTKAFELAMSKAGITTISILREQAAAAKATFEQVKQGAADGVASTNELNQAFLKYADAAIKAAAAGDQQVDASIRQQAANLGLSENIEQLIQQHYRLKDVQNNVGNDAEKNEVRVANANKGIGTTMENTMGMVVKSAEQAGSSLAGVAEFFTDFLRGVTAEVAELSKGAVAYFKSILYGQTLLTDSSSELDKTIGTYRRLTDEINDLQNQLAVSIDFTGISTFARKAEIAGKQAQAAYYGQRIELLKMVDALHAAEGGNLGLIISAERAAKSMNLMNDQDLGVLKSAIDSAKSSMDSLRDSAQSTLDTLQDELDGYLGRQDEIEKRRYQQELTEIKAQLAKAERTGDQALINQLREAEKTLNKVYSFRTAEIKAQQESDKQRAITDAQNLKQQQTATKNTAQTNVTQIQPSQNTVAQSSSDTVVLQLQVGNRTFDAQTKRSIVNELVAEIKRLQSVGG</sequence>
<evidence type="ECO:0000259" key="3">
    <source>
        <dbReference type="Pfam" id="PF20155"/>
    </source>
</evidence>
<evidence type="ECO:0000313" key="4">
    <source>
        <dbReference type="EMBL" id="MCW3171433.1"/>
    </source>
</evidence>
<reference evidence="4" key="1">
    <citation type="submission" date="2022-10" db="EMBL/GenBank/DDBJ databases">
        <title>Shewanella flava sp. nov, isolated from the estuary of the Fenhe River into the Yellow River.</title>
        <authorList>
            <person name="Li Y."/>
        </authorList>
    </citation>
    <scope>NUCLEOTIDE SEQUENCE</scope>
    <source>
        <strain evidence="4">FYR11-62</strain>
    </source>
</reference>
<dbReference type="InterPro" id="IPR013491">
    <property type="entry name" value="Tape_meas_N"/>
</dbReference>
<organism evidence="4 5">
    <name type="scientific">Shewanella subflava</name>
    <dbReference type="NCBI Taxonomy" id="2986476"/>
    <lineage>
        <taxon>Bacteria</taxon>
        <taxon>Pseudomonadati</taxon>
        <taxon>Pseudomonadota</taxon>
        <taxon>Gammaproteobacteria</taxon>
        <taxon>Alteromonadales</taxon>
        <taxon>Shewanellaceae</taxon>
        <taxon>Shewanella</taxon>
    </lineage>
</organism>
<dbReference type="InterPro" id="IPR053058">
    <property type="entry name" value="Mulikevirus_tape_measure"/>
</dbReference>
<dbReference type="NCBIfam" id="TIGR02675">
    <property type="entry name" value="tape_meas_nterm"/>
    <property type="match status" value="1"/>
</dbReference>
<feature type="coiled-coil region" evidence="1">
    <location>
        <begin position="77"/>
        <end position="139"/>
    </location>
</feature>
<dbReference type="RefSeq" id="WP_264724936.1">
    <property type="nucleotide sequence ID" value="NZ_JAPDMX010000003.1"/>
</dbReference>
<name>A0ABT3I5Z3_9GAMM</name>